<protein>
    <submittedName>
        <fullName evidence="2">Uncharacterized protein</fullName>
    </submittedName>
</protein>
<dbReference type="RefSeq" id="WP_156403340.1">
    <property type="nucleotide sequence ID" value="NZ_AYZL01000019.1"/>
</dbReference>
<evidence type="ECO:0000256" key="1">
    <source>
        <dbReference type="SAM" id="Phobius"/>
    </source>
</evidence>
<sequence>MKDFVMPVLLLLISIFSLVMTDRSIFWLIIALLGVIFAVWEVYDLIKKRRE</sequence>
<evidence type="ECO:0000313" key="3">
    <source>
        <dbReference type="Proteomes" id="UP000051378"/>
    </source>
</evidence>
<evidence type="ECO:0000313" key="2">
    <source>
        <dbReference type="EMBL" id="KRN03976.1"/>
    </source>
</evidence>
<reference evidence="2 3" key="1">
    <citation type="journal article" date="2015" name="Genome Announc.">
        <title>Expanding the biotechnology potential of lactobacilli through comparative genomics of 213 strains and associated genera.</title>
        <authorList>
            <person name="Sun Z."/>
            <person name="Harris H.M."/>
            <person name="McCann A."/>
            <person name="Guo C."/>
            <person name="Argimon S."/>
            <person name="Zhang W."/>
            <person name="Yang X."/>
            <person name="Jeffery I.B."/>
            <person name="Cooney J.C."/>
            <person name="Kagawa T.F."/>
            <person name="Liu W."/>
            <person name="Song Y."/>
            <person name="Salvetti E."/>
            <person name="Wrobel A."/>
            <person name="Rasinkangas P."/>
            <person name="Parkhill J."/>
            <person name="Rea M.C."/>
            <person name="O'Sullivan O."/>
            <person name="Ritari J."/>
            <person name="Douillard F.P."/>
            <person name="Paul Ross R."/>
            <person name="Yang R."/>
            <person name="Briner A.E."/>
            <person name="Felis G.E."/>
            <person name="de Vos W.M."/>
            <person name="Barrangou R."/>
            <person name="Klaenhammer T.R."/>
            <person name="Caufield P.W."/>
            <person name="Cui Y."/>
            <person name="Zhang H."/>
            <person name="O'Toole P.W."/>
        </authorList>
    </citation>
    <scope>NUCLEOTIDE SEQUENCE [LARGE SCALE GENOMIC DNA]</scope>
    <source>
        <strain evidence="2 3">DSM 23037</strain>
    </source>
</reference>
<dbReference type="AlphaFoldDB" id="A0A0R2DIQ8"/>
<organism evidence="2 3">
    <name type="scientific">Holzapfeliella floricola DSM 23037 = JCM 16512</name>
    <dbReference type="NCBI Taxonomy" id="1423744"/>
    <lineage>
        <taxon>Bacteria</taxon>
        <taxon>Bacillati</taxon>
        <taxon>Bacillota</taxon>
        <taxon>Bacilli</taxon>
        <taxon>Lactobacillales</taxon>
        <taxon>Lactobacillaceae</taxon>
        <taxon>Holzapfeliella</taxon>
    </lineage>
</organism>
<gene>
    <name evidence="2" type="ORF">FC86_GL000503</name>
</gene>
<proteinExistence type="predicted"/>
<keyword evidence="1" id="KW-0812">Transmembrane</keyword>
<dbReference type="EMBL" id="AYZL01000019">
    <property type="protein sequence ID" value="KRN03976.1"/>
    <property type="molecule type" value="Genomic_DNA"/>
</dbReference>
<keyword evidence="1" id="KW-1133">Transmembrane helix</keyword>
<dbReference type="PATRIC" id="fig|1423744.4.peg.519"/>
<feature type="transmembrane region" description="Helical" evidence="1">
    <location>
        <begin position="27"/>
        <end position="46"/>
    </location>
</feature>
<dbReference type="STRING" id="1423744.FC86_GL000503"/>
<keyword evidence="3" id="KW-1185">Reference proteome</keyword>
<comment type="caution">
    <text evidence="2">The sequence shown here is derived from an EMBL/GenBank/DDBJ whole genome shotgun (WGS) entry which is preliminary data.</text>
</comment>
<keyword evidence="1" id="KW-0472">Membrane</keyword>
<dbReference type="Proteomes" id="UP000051378">
    <property type="component" value="Unassembled WGS sequence"/>
</dbReference>
<accession>A0A0R2DIQ8</accession>
<name>A0A0R2DIQ8_9LACO</name>